<gene>
    <name evidence="2" type="ORF">I6G67_09305</name>
</gene>
<evidence type="ECO:0000313" key="2">
    <source>
        <dbReference type="EMBL" id="QPS02464.1"/>
    </source>
</evidence>
<evidence type="ECO:0000256" key="1">
    <source>
        <dbReference type="SAM" id="SignalP"/>
    </source>
</evidence>
<sequence length="216" mass="24948">MLLKTDIKLMKKFSILVCLSCLCTSFSYAQVIDCDDPTSSSLKKICTDQFKDIRQKLDTQSMTAFLISDAPQRLLVDTHQLWLSRLQQCKSLACYQQQMGFRIDDLNFYTSLNQSLTQHYLKFEHGAIAKQAVHLQVHQLSKDKIKIEGVAYRSPNNRIETQTISFLAYTTPDQKQNITDNENNCHYQFNFQKAILSVKSESKACSRFVGVYRVYD</sequence>
<organism evidence="2 3">
    <name type="scientific">Acinetobacter johnsonii</name>
    <dbReference type="NCBI Taxonomy" id="40214"/>
    <lineage>
        <taxon>Bacteria</taxon>
        <taxon>Pseudomonadati</taxon>
        <taxon>Pseudomonadota</taxon>
        <taxon>Gammaproteobacteria</taxon>
        <taxon>Moraxellales</taxon>
        <taxon>Moraxellaceae</taxon>
        <taxon>Acinetobacter</taxon>
    </lineage>
</organism>
<accession>A0A7T2RSE5</accession>
<protein>
    <submittedName>
        <fullName evidence="2">Uncharacterized protein</fullName>
    </submittedName>
</protein>
<evidence type="ECO:0000313" key="3">
    <source>
        <dbReference type="Proteomes" id="UP000595107"/>
    </source>
</evidence>
<dbReference type="AlphaFoldDB" id="A0A7T2RSE5"/>
<name>A0A7T2RSE5_ACIJO</name>
<dbReference type="EMBL" id="CP065666">
    <property type="protein sequence ID" value="QPS02464.1"/>
    <property type="molecule type" value="Genomic_DNA"/>
</dbReference>
<feature type="chain" id="PRO_5032757686" evidence="1">
    <location>
        <begin position="30"/>
        <end position="216"/>
    </location>
</feature>
<dbReference type="Proteomes" id="UP000595107">
    <property type="component" value="Chromosome"/>
</dbReference>
<reference evidence="2 3" key="1">
    <citation type="submission" date="2020-12" db="EMBL/GenBank/DDBJ databases">
        <title>FDA dAtabase for Regulatory Grade micrObial Sequences (FDA-ARGOS): Supporting development and validation of Infectious Disease Dx tests.</title>
        <authorList>
            <person name="Sproer C."/>
            <person name="Gronow S."/>
            <person name="Severitt S."/>
            <person name="Schroder I."/>
            <person name="Tallon L."/>
            <person name="Sadzewicz L."/>
            <person name="Zhao X."/>
            <person name="Boylan J."/>
            <person name="Ott S."/>
            <person name="Bowen H."/>
            <person name="Vavikolanu K."/>
            <person name="Mehta A."/>
            <person name="Aluvathingal J."/>
            <person name="Nadendla S."/>
            <person name="Lowell S."/>
            <person name="Myers T."/>
            <person name="Yan Y."/>
            <person name="Sichtig H."/>
        </authorList>
    </citation>
    <scope>NUCLEOTIDE SEQUENCE [LARGE SCALE GENOMIC DNA]</scope>
    <source>
        <strain evidence="2 3">FDAARGOS_910</strain>
    </source>
</reference>
<proteinExistence type="predicted"/>
<feature type="signal peptide" evidence="1">
    <location>
        <begin position="1"/>
        <end position="29"/>
    </location>
</feature>
<dbReference type="RefSeq" id="WP_026056450.1">
    <property type="nucleotide sequence ID" value="NZ_BBTB01000029.1"/>
</dbReference>
<keyword evidence="1" id="KW-0732">Signal</keyword>